<dbReference type="GO" id="GO:0008270">
    <property type="term" value="F:zinc ion binding"/>
    <property type="evidence" value="ECO:0007669"/>
    <property type="project" value="UniProtKB-KW"/>
</dbReference>
<dbReference type="SUPFAM" id="SSF57756">
    <property type="entry name" value="Retrovirus zinc finger-like domains"/>
    <property type="match status" value="1"/>
</dbReference>
<comment type="caution">
    <text evidence="3">The sequence shown here is derived from an EMBL/GenBank/DDBJ whole genome shotgun (WGS) entry which is preliminary data.</text>
</comment>
<dbReference type="Gene3D" id="4.10.60.10">
    <property type="entry name" value="Zinc finger, CCHC-type"/>
    <property type="match status" value="1"/>
</dbReference>
<keyword evidence="4" id="KW-1185">Reference proteome</keyword>
<gene>
    <name evidence="3" type="ORF">M5K25_003722</name>
</gene>
<dbReference type="EMBL" id="JANQDX010000004">
    <property type="protein sequence ID" value="KAL0925396.1"/>
    <property type="molecule type" value="Genomic_DNA"/>
</dbReference>
<accession>A0ABD0VKY8</accession>
<keyword evidence="1" id="KW-0862">Zinc</keyword>
<keyword evidence="1" id="KW-0479">Metal-binding</keyword>
<dbReference type="PROSITE" id="PS50158">
    <property type="entry name" value="ZF_CCHC"/>
    <property type="match status" value="1"/>
</dbReference>
<organism evidence="3 4">
    <name type="scientific">Dendrobium thyrsiflorum</name>
    <name type="common">Pinecone-like raceme dendrobium</name>
    <name type="synonym">Orchid</name>
    <dbReference type="NCBI Taxonomy" id="117978"/>
    <lineage>
        <taxon>Eukaryota</taxon>
        <taxon>Viridiplantae</taxon>
        <taxon>Streptophyta</taxon>
        <taxon>Embryophyta</taxon>
        <taxon>Tracheophyta</taxon>
        <taxon>Spermatophyta</taxon>
        <taxon>Magnoliopsida</taxon>
        <taxon>Liliopsida</taxon>
        <taxon>Asparagales</taxon>
        <taxon>Orchidaceae</taxon>
        <taxon>Epidendroideae</taxon>
        <taxon>Malaxideae</taxon>
        <taxon>Dendrobiinae</taxon>
        <taxon>Dendrobium</taxon>
    </lineage>
</organism>
<keyword evidence="1" id="KW-0863">Zinc-finger</keyword>
<dbReference type="InterPro" id="IPR036875">
    <property type="entry name" value="Znf_CCHC_sf"/>
</dbReference>
<dbReference type="SMART" id="SM00343">
    <property type="entry name" value="ZnF_C2HC"/>
    <property type="match status" value="1"/>
</dbReference>
<dbReference type="Proteomes" id="UP001552299">
    <property type="component" value="Unassembled WGS sequence"/>
</dbReference>
<evidence type="ECO:0000313" key="3">
    <source>
        <dbReference type="EMBL" id="KAL0925396.1"/>
    </source>
</evidence>
<reference evidence="3 4" key="1">
    <citation type="journal article" date="2024" name="Plant Biotechnol. J.">
        <title>Dendrobium thyrsiflorum genome and its molecular insights into genes involved in important horticultural traits.</title>
        <authorList>
            <person name="Chen B."/>
            <person name="Wang J.Y."/>
            <person name="Zheng P.J."/>
            <person name="Li K.L."/>
            <person name="Liang Y.M."/>
            <person name="Chen X.F."/>
            <person name="Zhang C."/>
            <person name="Zhao X."/>
            <person name="He X."/>
            <person name="Zhang G.Q."/>
            <person name="Liu Z.J."/>
            <person name="Xu Q."/>
        </authorList>
    </citation>
    <scope>NUCLEOTIDE SEQUENCE [LARGE SCALE GENOMIC DNA]</scope>
    <source>
        <strain evidence="3">GZMU011</strain>
    </source>
</reference>
<evidence type="ECO:0000256" key="1">
    <source>
        <dbReference type="PROSITE-ProRule" id="PRU00047"/>
    </source>
</evidence>
<proteinExistence type="predicted"/>
<protein>
    <recommendedName>
        <fullName evidence="2">CCHC-type domain-containing protein</fullName>
    </recommendedName>
</protein>
<dbReference type="Pfam" id="PF00098">
    <property type="entry name" value="zf-CCHC"/>
    <property type="match status" value="1"/>
</dbReference>
<evidence type="ECO:0000313" key="4">
    <source>
        <dbReference type="Proteomes" id="UP001552299"/>
    </source>
</evidence>
<dbReference type="AlphaFoldDB" id="A0ABD0VKY8"/>
<feature type="domain" description="CCHC-type" evidence="2">
    <location>
        <begin position="29"/>
        <end position="43"/>
    </location>
</feature>
<evidence type="ECO:0000259" key="2">
    <source>
        <dbReference type="PROSITE" id="PS50158"/>
    </source>
</evidence>
<name>A0ABD0VKY8_DENTH</name>
<dbReference type="InterPro" id="IPR001878">
    <property type="entry name" value="Znf_CCHC"/>
</dbReference>
<sequence>MIHDVLHQCLDLGLTGLLRSVTLAYERNCYMCGAPDHLIRECPHAKTGNVVVSGGISPYQEGYWHGASFTNVRPYANIYGSPPMMPFDPMMFQALAFGISYVWSPASTLIC</sequence>